<keyword evidence="1" id="KW-0472">Membrane</keyword>
<accession>A0A4R4D553</accession>
<feature type="transmembrane region" description="Helical" evidence="1">
    <location>
        <begin position="353"/>
        <end position="372"/>
    </location>
</feature>
<proteinExistence type="predicted"/>
<keyword evidence="3" id="KW-1185">Reference proteome</keyword>
<dbReference type="EMBL" id="SKBM01000033">
    <property type="protein sequence ID" value="TCZ54265.1"/>
    <property type="molecule type" value="Genomic_DNA"/>
</dbReference>
<evidence type="ECO:0000313" key="3">
    <source>
        <dbReference type="Proteomes" id="UP000295023"/>
    </source>
</evidence>
<evidence type="ECO:0000313" key="2">
    <source>
        <dbReference type="EMBL" id="TCZ54265.1"/>
    </source>
</evidence>
<dbReference type="Proteomes" id="UP000295023">
    <property type="component" value="Unassembled WGS sequence"/>
</dbReference>
<comment type="caution">
    <text evidence="2">The sequence shown here is derived from an EMBL/GenBank/DDBJ whole genome shotgun (WGS) entry which is preliminary data.</text>
</comment>
<feature type="transmembrane region" description="Helical" evidence="1">
    <location>
        <begin position="115"/>
        <end position="135"/>
    </location>
</feature>
<sequence length="429" mass="46303">MTSAPAARSLEQIAQLQQDGLVLLAHLAERPNRALNDRAPPEEGRADPRLLILPPGEIAADPDRFSALVTSVDLLGRAAAPATVTSIRLTRAYLFGGQSGISPREERRAQRLRRLMFALQIGLMLVGLAAMYLLLKVDEGRGLVGQLAQVRGDLDRSYGELGKLDRKADFEVWRYTPGGKERIVAEATGTQPGIPALSAMEVCWPLVEPGPPREGERPAEPEYRLVPAKPQAQGLCSELIQQQKRERLVFSRIGAWNCGMLRLNPLTWGGNPLRWFGGEAPSACERPPADLSPDFADDWRRTELRTREVVLGLTGYALPLLLGGIGGGIYVVRRMHEALRSATVSASDGMASVGRIILAATFGGLLAAVFGPDQPVKLGNVSLSIAAWAFFLGYALETVLKTLDAAIEGVVGRLRPAEPEKKPVPVAPG</sequence>
<gene>
    <name evidence="2" type="ORF">EXY23_23445</name>
</gene>
<keyword evidence="1" id="KW-0812">Transmembrane</keyword>
<evidence type="ECO:0000256" key="1">
    <source>
        <dbReference type="SAM" id="Phobius"/>
    </source>
</evidence>
<feature type="transmembrane region" description="Helical" evidence="1">
    <location>
        <begin position="378"/>
        <end position="396"/>
    </location>
</feature>
<protein>
    <submittedName>
        <fullName evidence="2">Uncharacterized protein</fullName>
    </submittedName>
</protein>
<reference evidence="2 3" key="1">
    <citation type="submission" date="2019-03" db="EMBL/GenBank/DDBJ databases">
        <title>Paracraurococcus aquatilis NE82 genome sequence.</title>
        <authorList>
            <person name="Zhao Y."/>
            <person name="Du Z."/>
        </authorList>
    </citation>
    <scope>NUCLEOTIDE SEQUENCE [LARGE SCALE GENOMIC DNA]</scope>
    <source>
        <strain evidence="2 3">NE82</strain>
    </source>
</reference>
<name>A0A4R4D553_9PROT</name>
<organism evidence="2 3">
    <name type="scientific">Roseicella aquatilis</name>
    <dbReference type="NCBI Taxonomy" id="2527868"/>
    <lineage>
        <taxon>Bacteria</taxon>
        <taxon>Pseudomonadati</taxon>
        <taxon>Pseudomonadota</taxon>
        <taxon>Alphaproteobacteria</taxon>
        <taxon>Acetobacterales</taxon>
        <taxon>Roseomonadaceae</taxon>
        <taxon>Roseicella</taxon>
    </lineage>
</organism>
<dbReference type="RefSeq" id="WP_132295637.1">
    <property type="nucleotide sequence ID" value="NZ_SKBM01000033.1"/>
</dbReference>
<dbReference type="OrthoDB" id="7250728at2"/>
<feature type="transmembrane region" description="Helical" evidence="1">
    <location>
        <begin position="309"/>
        <end position="332"/>
    </location>
</feature>
<keyword evidence="1" id="KW-1133">Transmembrane helix</keyword>
<dbReference type="AlphaFoldDB" id="A0A4R4D553"/>